<name>A0A2I0U7H0_LIMLA</name>
<accession>A0A2I0U7H0</accession>
<reference evidence="3" key="2">
    <citation type="submission" date="2017-12" db="EMBL/GenBank/DDBJ databases">
        <title>Genome sequence of the Bar-tailed Godwit (Limosa lapponica baueri).</title>
        <authorList>
            <person name="Lima N.C.B."/>
            <person name="Parody-Merino A.M."/>
            <person name="Battley P.F."/>
            <person name="Fidler A.E."/>
            <person name="Prosdocimi F."/>
        </authorList>
    </citation>
    <scope>NUCLEOTIDE SEQUENCE [LARGE SCALE GENOMIC DNA]</scope>
</reference>
<dbReference type="Proteomes" id="UP000233556">
    <property type="component" value="Unassembled WGS sequence"/>
</dbReference>
<gene>
    <name evidence="2" type="ORF">llap_7739</name>
</gene>
<organism evidence="2 3">
    <name type="scientific">Limosa lapponica baueri</name>
    <dbReference type="NCBI Taxonomy" id="1758121"/>
    <lineage>
        <taxon>Eukaryota</taxon>
        <taxon>Metazoa</taxon>
        <taxon>Chordata</taxon>
        <taxon>Craniata</taxon>
        <taxon>Vertebrata</taxon>
        <taxon>Euteleostomi</taxon>
        <taxon>Archelosauria</taxon>
        <taxon>Archosauria</taxon>
        <taxon>Dinosauria</taxon>
        <taxon>Saurischia</taxon>
        <taxon>Theropoda</taxon>
        <taxon>Coelurosauria</taxon>
        <taxon>Aves</taxon>
        <taxon>Neognathae</taxon>
        <taxon>Neoaves</taxon>
        <taxon>Charadriiformes</taxon>
        <taxon>Scolopacidae</taxon>
        <taxon>Limosa</taxon>
    </lineage>
</organism>
<dbReference type="AlphaFoldDB" id="A0A2I0U7H0"/>
<evidence type="ECO:0000313" key="3">
    <source>
        <dbReference type="Proteomes" id="UP000233556"/>
    </source>
</evidence>
<evidence type="ECO:0000256" key="1">
    <source>
        <dbReference type="SAM" id="MobiDB-lite"/>
    </source>
</evidence>
<evidence type="ECO:0000313" key="2">
    <source>
        <dbReference type="EMBL" id="PKU41961.1"/>
    </source>
</evidence>
<protein>
    <submittedName>
        <fullName evidence="2">Protein pxr1-like</fullName>
    </submittedName>
</protein>
<proteinExistence type="predicted"/>
<keyword evidence="3" id="KW-1185">Reference proteome</keyword>
<reference evidence="3" key="1">
    <citation type="submission" date="2017-11" db="EMBL/GenBank/DDBJ databases">
        <authorList>
            <person name="Lima N.C."/>
            <person name="Parody-Merino A.M."/>
            <person name="Battley P.F."/>
            <person name="Fidler A.E."/>
            <person name="Prosdocimi F."/>
        </authorList>
    </citation>
    <scope>NUCLEOTIDE SEQUENCE [LARGE SCALE GENOMIC DNA]</scope>
</reference>
<feature type="region of interest" description="Disordered" evidence="1">
    <location>
        <begin position="1"/>
        <end position="67"/>
    </location>
</feature>
<sequence>MPASSKTDLPLAKAESISEGGSTSVKIYLRSGKKPAAQQQPGRGVRIYERNNSADTKVSEEKGGGGASGIGADIPLQLVVKIMVKQAVPTQIMEVHNGADIYCSPWRTPCWSRWMPEASCDPVGSPCWRRLLTGPAAPWREEPALQVRRLDL</sequence>
<dbReference type="EMBL" id="KZ506051">
    <property type="protein sequence ID" value="PKU41961.1"/>
    <property type="molecule type" value="Genomic_DNA"/>
</dbReference>